<proteinExistence type="predicted"/>
<evidence type="ECO:0000313" key="6">
    <source>
        <dbReference type="EMBL" id="KAG9393919.1"/>
    </source>
</evidence>
<dbReference type="EMBL" id="JAHDYR010000019">
    <property type="protein sequence ID" value="KAG9393919.1"/>
    <property type="molecule type" value="Genomic_DNA"/>
</dbReference>
<evidence type="ECO:0000256" key="1">
    <source>
        <dbReference type="ARBA" id="ARBA00004141"/>
    </source>
</evidence>
<accession>A0A8J6B447</accession>
<dbReference type="Pfam" id="PF09799">
    <property type="entry name" value="Transmemb_17"/>
    <property type="match status" value="1"/>
</dbReference>
<protein>
    <submittedName>
        <fullName evidence="6">Transmembrane-17 family protein</fullName>
    </submittedName>
</protein>
<dbReference type="InterPro" id="IPR019184">
    <property type="entry name" value="Uncharacterised_TM-17"/>
</dbReference>
<keyword evidence="4 5" id="KW-0472">Membrane</keyword>
<evidence type="ECO:0000256" key="3">
    <source>
        <dbReference type="ARBA" id="ARBA00022989"/>
    </source>
</evidence>
<keyword evidence="7" id="KW-1185">Reference proteome</keyword>
<reference evidence="6" key="1">
    <citation type="submission" date="2021-05" db="EMBL/GenBank/DDBJ databases">
        <title>A free-living protist that lacks canonical eukaryotic 1 DNA replication and segregation systems.</title>
        <authorList>
            <person name="Salas-Leiva D.E."/>
            <person name="Tromer E.C."/>
            <person name="Curtis B.A."/>
            <person name="Jerlstrom-Hultqvist J."/>
            <person name="Kolisko M."/>
            <person name="Yi Z."/>
            <person name="Salas-Leiva J.S."/>
            <person name="Gallot-Lavallee L."/>
            <person name="Kops G.J.P.L."/>
            <person name="Archibald J.M."/>
            <person name="Simpson A.G.B."/>
            <person name="Roger A.J."/>
        </authorList>
    </citation>
    <scope>NUCLEOTIDE SEQUENCE</scope>
    <source>
        <strain evidence="6">BICM</strain>
    </source>
</reference>
<feature type="transmembrane region" description="Helical" evidence="5">
    <location>
        <begin position="54"/>
        <end position="75"/>
    </location>
</feature>
<dbReference type="Proteomes" id="UP000717585">
    <property type="component" value="Unassembled WGS sequence"/>
</dbReference>
<evidence type="ECO:0000256" key="5">
    <source>
        <dbReference type="SAM" id="Phobius"/>
    </source>
</evidence>
<evidence type="ECO:0000313" key="7">
    <source>
        <dbReference type="Proteomes" id="UP000717585"/>
    </source>
</evidence>
<sequence>MTLAAPTILIPRYYAQLTVDISTVVALNFVVVLIVTLVSVVPSVDATDQRTIPSLFFSFLFACIWIIAEIVRLRFCAIGNKSERLPVLTFGLVISLIPQLPILLFFLVLFPLMVGWSTPMFIASLLAILADVLGMLPLYLSLRRLSMATAEVVNLLGLH</sequence>
<keyword evidence="2 5" id="KW-0812">Transmembrane</keyword>
<organism evidence="6 7">
    <name type="scientific">Carpediemonas membranifera</name>
    <dbReference type="NCBI Taxonomy" id="201153"/>
    <lineage>
        <taxon>Eukaryota</taxon>
        <taxon>Metamonada</taxon>
        <taxon>Carpediemonas-like organisms</taxon>
        <taxon>Carpediemonas</taxon>
    </lineage>
</organism>
<feature type="transmembrane region" description="Helical" evidence="5">
    <location>
        <begin position="87"/>
        <end position="114"/>
    </location>
</feature>
<feature type="transmembrane region" description="Helical" evidence="5">
    <location>
        <begin position="120"/>
        <end position="140"/>
    </location>
</feature>
<keyword evidence="3 5" id="KW-1133">Transmembrane helix</keyword>
<gene>
    <name evidence="6" type="ORF">J8273_4519</name>
</gene>
<dbReference type="AlphaFoldDB" id="A0A8J6B447"/>
<name>A0A8J6B447_9EUKA</name>
<comment type="caution">
    <text evidence="6">The sequence shown here is derived from an EMBL/GenBank/DDBJ whole genome shotgun (WGS) entry which is preliminary data.</text>
</comment>
<comment type="subcellular location">
    <subcellularLocation>
        <location evidence="1">Membrane</location>
        <topology evidence="1">Multi-pass membrane protein</topology>
    </subcellularLocation>
</comment>
<feature type="transmembrane region" description="Helical" evidence="5">
    <location>
        <begin position="21"/>
        <end position="42"/>
    </location>
</feature>
<dbReference type="GO" id="GO:0016020">
    <property type="term" value="C:membrane"/>
    <property type="evidence" value="ECO:0007669"/>
    <property type="project" value="UniProtKB-SubCell"/>
</dbReference>
<evidence type="ECO:0000256" key="2">
    <source>
        <dbReference type="ARBA" id="ARBA00022692"/>
    </source>
</evidence>
<evidence type="ECO:0000256" key="4">
    <source>
        <dbReference type="ARBA" id="ARBA00023136"/>
    </source>
</evidence>